<gene>
    <name evidence="2" type="ORF">SAMN05216402_0059</name>
</gene>
<sequence length="68" mass="7801">MDSIHSRKPPNVGSQDRSAFSLFIPGLILFILNTLWDKLWAFYQQGFEASATYVADQLLSHGKRNRMD</sequence>
<accession>A0ABY0TAM8</accession>
<keyword evidence="1" id="KW-0472">Membrane</keyword>
<evidence type="ECO:0000313" key="2">
    <source>
        <dbReference type="EMBL" id="SDQ25995.1"/>
    </source>
</evidence>
<keyword evidence="1" id="KW-0812">Transmembrane</keyword>
<name>A0ABY0TAM8_9PROT</name>
<evidence type="ECO:0000313" key="3">
    <source>
        <dbReference type="Proteomes" id="UP000183471"/>
    </source>
</evidence>
<protein>
    <submittedName>
        <fullName evidence="2">Uncharacterized protein</fullName>
    </submittedName>
</protein>
<proteinExistence type="predicted"/>
<organism evidence="2 3">
    <name type="scientific">Nitrosospira multiformis</name>
    <dbReference type="NCBI Taxonomy" id="1231"/>
    <lineage>
        <taxon>Bacteria</taxon>
        <taxon>Pseudomonadati</taxon>
        <taxon>Pseudomonadota</taxon>
        <taxon>Betaproteobacteria</taxon>
        <taxon>Nitrosomonadales</taxon>
        <taxon>Nitrosomonadaceae</taxon>
        <taxon>Nitrosospira</taxon>
    </lineage>
</organism>
<keyword evidence="1" id="KW-1133">Transmembrane helix</keyword>
<dbReference type="EMBL" id="FNKY01000001">
    <property type="protein sequence ID" value="SDQ25995.1"/>
    <property type="molecule type" value="Genomic_DNA"/>
</dbReference>
<evidence type="ECO:0000256" key="1">
    <source>
        <dbReference type="SAM" id="Phobius"/>
    </source>
</evidence>
<reference evidence="2 3" key="1">
    <citation type="submission" date="2016-10" db="EMBL/GenBank/DDBJ databases">
        <authorList>
            <person name="Varghese N."/>
            <person name="Submissions S."/>
        </authorList>
    </citation>
    <scope>NUCLEOTIDE SEQUENCE [LARGE SCALE GENOMIC DNA]</scope>
    <source>
        <strain evidence="2 3">Nl1</strain>
    </source>
</reference>
<keyword evidence="3" id="KW-1185">Reference proteome</keyword>
<feature type="transmembrane region" description="Helical" evidence="1">
    <location>
        <begin position="20"/>
        <end position="36"/>
    </location>
</feature>
<comment type="caution">
    <text evidence="2">The sequence shown here is derived from an EMBL/GenBank/DDBJ whole genome shotgun (WGS) entry which is preliminary data.</text>
</comment>
<dbReference type="Proteomes" id="UP000183471">
    <property type="component" value="Unassembled WGS sequence"/>
</dbReference>